<evidence type="ECO:0000259" key="5">
    <source>
        <dbReference type="PROSITE" id="PS50977"/>
    </source>
</evidence>
<dbReference type="Proteomes" id="UP000540989">
    <property type="component" value="Unassembled WGS sequence"/>
</dbReference>
<proteinExistence type="predicted"/>
<evidence type="ECO:0000256" key="1">
    <source>
        <dbReference type="ARBA" id="ARBA00023015"/>
    </source>
</evidence>
<dbReference type="AlphaFoldDB" id="A0A7W8E5Y8"/>
<organism evidence="6 7">
    <name type="scientific">Granulicella aggregans</name>
    <dbReference type="NCBI Taxonomy" id="474949"/>
    <lineage>
        <taxon>Bacteria</taxon>
        <taxon>Pseudomonadati</taxon>
        <taxon>Acidobacteriota</taxon>
        <taxon>Terriglobia</taxon>
        <taxon>Terriglobales</taxon>
        <taxon>Acidobacteriaceae</taxon>
        <taxon>Granulicella</taxon>
    </lineage>
</organism>
<accession>A0A7W8E5Y8</accession>
<evidence type="ECO:0000313" key="7">
    <source>
        <dbReference type="Proteomes" id="UP000540989"/>
    </source>
</evidence>
<dbReference type="InterPro" id="IPR023772">
    <property type="entry name" value="DNA-bd_HTH_TetR-type_CS"/>
</dbReference>
<dbReference type="Gene3D" id="1.10.357.10">
    <property type="entry name" value="Tetracycline Repressor, domain 2"/>
    <property type="match status" value="1"/>
</dbReference>
<keyword evidence="1" id="KW-0805">Transcription regulation</keyword>
<dbReference type="SUPFAM" id="SSF46689">
    <property type="entry name" value="Homeodomain-like"/>
    <property type="match status" value="1"/>
</dbReference>
<evidence type="ECO:0000256" key="2">
    <source>
        <dbReference type="ARBA" id="ARBA00023125"/>
    </source>
</evidence>
<keyword evidence="2 4" id="KW-0238">DNA-binding</keyword>
<dbReference type="PROSITE" id="PS01081">
    <property type="entry name" value="HTH_TETR_1"/>
    <property type="match status" value="1"/>
</dbReference>
<dbReference type="InterPro" id="IPR050109">
    <property type="entry name" value="HTH-type_TetR-like_transc_reg"/>
</dbReference>
<sequence length="207" mass="23143">MPRNREEVRKRLQWAALELFRERGYEETTAAEIAAKAGVTERTFFRHFPDKREVLFDGGAAFIEAVTEAVRDAPKTLGPWDALFFAFDSVKQMFIENRPFTEPRQRVIASSQALQERATDKTRALTAALASALCERGLTVPQANLASQMGMATLSHGVSAWFNDGSIDLGEHIVRAFQEARDLSSSNLAIAKGTRRTQRIQEKAKLT</sequence>
<dbReference type="InterPro" id="IPR001647">
    <property type="entry name" value="HTH_TetR"/>
</dbReference>
<dbReference type="PANTHER" id="PTHR30055">
    <property type="entry name" value="HTH-TYPE TRANSCRIPTIONAL REGULATOR RUTR"/>
    <property type="match status" value="1"/>
</dbReference>
<keyword evidence="7" id="KW-1185">Reference proteome</keyword>
<gene>
    <name evidence="6" type="ORF">HDF16_004842</name>
</gene>
<feature type="DNA-binding region" description="H-T-H motif" evidence="4">
    <location>
        <begin position="29"/>
        <end position="48"/>
    </location>
</feature>
<evidence type="ECO:0000256" key="3">
    <source>
        <dbReference type="ARBA" id="ARBA00023163"/>
    </source>
</evidence>
<comment type="caution">
    <text evidence="6">The sequence shown here is derived from an EMBL/GenBank/DDBJ whole genome shotgun (WGS) entry which is preliminary data.</text>
</comment>
<reference evidence="6 7" key="1">
    <citation type="submission" date="2020-08" db="EMBL/GenBank/DDBJ databases">
        <title>Genomic Encyclopedia of Type Strains, Phase IV (KMG-V): Genome sequencing to study the core and pangenomes of soil and plant-associated prokaryotes.</title>
        <authorList>
            <person name="Whitman W."/>
        </authorList>
    </citation>
    <scope>NUCLEOTIDE SEQUENCE [LARGE SCALE GENOMIC DNA]</scope>
    <source>
        <strain evidence="6 7">M8UP14</strain>
    </source>
</reference>
<dbReference type="InterPro" id="IPR009057">
    <property type="entry name" value="Homeodomain-like_sf"/>
</dbReference>
<dbReference type="GO" id="GO:0000976">
    <property type="term" value="F:transcription cis-regulatory region binding"/>
    <property type="evidence" value="ECO:0007669"/>
    <property type="project" value="TreeGrafter"/>
</dbReference>
<evidence type="ECO:0000256" key="4">
    <source>
        <dbReference type="PROSITE-ProRule" id="PRU00335"/>
    </source>
</evidence>
<name>A0A7W8E5Y8_9BACT</name>
<dbReference type="EMBL" id="JACHIP010000009">
    <property type="protein sequence ID" value="MBB5060106.1"/>
    <property type="molecule type" value="Genomic_DNA"/>
</dbReference>
<protein>
    <submittedName>
        <fullName evidence="6">AcrR family transcriptional regulator</fullName>
    </submittedName>
</protein>
<dbReference type="GO" id="GO:0003700">
    <property type="term" value="F:DNA-binding transcription factor activity"/>
    <property type="evidence" value="ECO:0007669"/>
    <property type="project" value="TreeGrafter"/>
</dbReference>
<dbReference type="PRINTS" id="PR00455">
    <property type="entry name" value="HTHTETR"/>
</dbReference>
<dbReference type="RefSeq" id="WP_184222178.1">
    <property type="nucleotide sequence ID" value="NZ_JACHIP010000009.1"/>
</dbReference>
<feature type="domain" description="HTH tetR-type" evidence="5">
    <location>
        <begin position="6"/>
        <end position="66"/>
    </location>
</feature>
<dbReference type="PROSITE" id="PS50977">
    <property type="entry name" value="HTH_TETR_2"/>
    <property type="match status" value="1"/>
</dbReference>
<evidence type="ECO:0000313" key="6">
    <source>
        <dbReference type="EMBL" id="MBB5060106.1"/>
    </source>
</evidence>
<keyword evidence="3" id="KW-0804">Transcription</keyword>
<dbReference type="Pfam" id="PF00440">
    <property type="entry name" value="TetR_N"/>
    <property type="match status" value="1"/>
</dbReference>
<dbReference type="PANTHER" id="PTHR30055:SF238">
    <property type="entry name" value="MYCOFACTOCIN BIOSYNTHESIS TRANSCRIPTIONAL REGULATOR MFTR-RELATED"/>
    <property type="match status" value="1"/>
</dbReference>